<dbReference type="RefSeq" id="WP_138446714.1">
    <property type="nucleotide sequence ID" value="NZ_VBUT01000002.1"/>
</dbReference>
<organism evidence="2 3">
    <name type="scientific">Nocardia cyriacigeorgica</name>
    <dbReference type="NCBI Taxonomy" id="135487"/>
    <lineage>
        <taxon>Bacteria</taxon>
        <taxon>Bacillati</taxon>
        <taxon>Actinomycetota</taxon>
        <taxon>Actinomycetes</taxon>
        <taxon>Mycobacteriales</taxon>
        <taxon>Nocardiaceae</taxon>
        <taxon>Nocardia</taxon>
    </lineage>
</organism>
<feature type="compositionally biased region" description="Basic and acidic residues" evidence="1">
    <location>
        <begin position="246"/>
        <end position="266"/>
    </location>
</feature>
<reference evidence="2 3" key="1">
    <citation type="submission" date="2019-05" db="EMBL/GenBank/DDBJ databases">
        <title>Genomes sequences of two Nocardia cyriacigeorgica environmental isolates, type strains Nocardia asteroides ATCC 19247 and Nocardia cyriacigeorgica DSM 44484.</title>
        <authorList>
            <person name="Vautrin F."/>
            <person name="Bergeron E."/>
            <person name="Dubost A."/>
            <person name="Abrouk D."/>
            <person name="Rodriguez Nava V."/>
            <person name="Pujic P."/>
        </authorList>
    </citation>
    <scope>NUCLEOTIDE SEQUENCE [LARGE SCALE GENOMIC DNA]</scope>
    <source>
        <strain evidence="2 3">EML 446</strain>
    </source>
</reference>
<protein>
    <submittedName>
        <fullName evidence="2">Helix-turn-helix domain-containing protein</fullName>
    </submittedName>
</protein>
<sequence>MPDHPYRVDVAGKAVHMARERAETAELAARCVIAEAIAVMRAEGLSDRKIAAALGVSKSSIKAMAVRPSLTNKTMAAQVEPLRQTVWSDVAGMTEQHWMIEDDHLRSYERMLLHGITPELMTATDTAITDAREYVQVTTGRRILVYSQTRWNGSPDAAAPSGGDQRGRYLIERCPGLDRGLCAVRHEPLPLEEIGLDEDDALYGTGWPRPRPTAHQVWKLLTAAIEDTYQIFDPSYPEWEIKRRRGTTDRYSDRTDARPGRRVSTD</sequence>
<evidence type="ECO:0000313" key="3">
    <source>
        <dbReference type="Proteomes" id="UP000306378"/>
    </source>
</evidence>
<dbReference type="AlphaFoldDB" id="A0A5R8NY81"/>
<name>A0A5R8NY81_9NOCA</name>
<accession>A0A5R8NY81</accession>
<gene>
    <name evidence="2" type="ORF">FEK34_05380</name>
</gene>
<dbReference type="EMBL" id="VBUT01000002">
    <property type="protein sequence ID" value="TLF81086.1"/>
    <property type="molecule type" value="Genomic_DNA"/>
</dbReference>
<comment type="caution">
    <text evidence="2">The sequence shown here is derived from an EMBL/GenBank/DDBJ whole genome shotgun (WGS) entry which is preliminary data.</text>
</comment>
<proteinExistence type="predicted"/>
<evidence type="ECO:0000256" key="1">
    <source>
        <dbReference type="SAM" id="MobiDB-lite"/>
    </source>
</evidence>
<dbReference type="Proteomes" id="UP000306378">
    <property type="component" value="Unassembled WGS sequence"/>
</dbReference>
<evidence type="ECO:0000313" key="2">
    <source>
        <dbReference type="EMBL" id="TLF81086.1"/>
    </source>
</evidence>
<feature type="region of interest" description="Disordered" evidence="1">
    <location>
        <begin position="243"/>
        <end position="266"/>
    </location>
</feature>